<organism evidence="1">
    <name type="scientific">bioreactor metagenome</name>
    <dbReference type="NCBI Taxonomy" id="1076179"/>
    <lineage>
        <taxon>unclassified sequences</taxon>
        <taxon>metagenomes</taxon>
        <taxon>ecological metagenomes</taxon>
    </lineage>
</organism>
<name>A0A645ATK1_9ZZZZ</name>
<dbReference type="EMBL" id="VSSQ01014701">
    <property type="protein sequence ID" value="MPM54213.1"/>
    <property type="molecule type" value="Genomic_DNA"/>
</dbReference>
<gene>
    <name evidence="1" type="ORF">SDC9_100987</name>
</gene>
<reference evidence="1" key="1">
    <citation type="submission" date="2019-08" db="EMBL/GenBank/DDBJ databases">
        <authorList>
            <person name="Kucharzyk K."/>
            <person name="Murdoch R.W."/>
            <person name="Higgins S."/>
            <person name="Loffler F."/>
        </authorList>
    </citation>
    <scope>NUCLEOTIDE SEQUENCE</scope>
</reference>
<proteinExistence type="predicted"/>
<protein>
    <submittedName>
        <fullName evidence="1">Uncharacterized protein</fullName>
    </submittedName>
</protein>
<sequence length="175" mass="20698">MRKIILICILLFSVLLNLSSQSRFNRIIDSLENNISQLIANDLIVNYNFVISQRPWWTCLGDSYELKIVFDEECTYTIVSNKPDDSKHHKLDKSYTKFRLFNLHLNNQNELPYNFFKYFKYIFLIGKKEGDLFSGDAIFGEYKFKATPLELIIIDKKIETLTGEDKIIEKYNADW</sequence>
<accession>A0A645ATK1</accession>
<dbReference type="AlphaFoldDB" id="A0A645ATK1"/>
<comment type="caution">
    <text evidence="1">The sequence shown here is derived from an EMBL/GenBank/DDBJ whole genome shotgun (WGS) entry which is preliminary data.</text>
</comment>
<evidence type="ECO:0000313" key="1">
    <source>
        <dbReference type="EMBL" id="MPM54213.1"/>
    </source>
</evidence>